<feature type="domain" description="DUF4218" evidence="1">
    <location>
        <begin position="1"/>
        <end position="41"/>
    </location>
</feature>
<accession>A0ABD2ZUW7</accession>
<dbReference type="Proteomes" id="UP001630127">
    <property type="component" value="Unassembled WGS sequence"/>
</dbReference>
<name>A0ABD2ZUW7_9GENT</name>
<evidence type="ECO:0000313" key="2">
    <source>
        <dbReference type="EMBL" id="KAL3523093.1"/>
    </source>
</evidence>
<dbReference type="InterPro" id="IPR025452">
    <property type="entry name" value="DUF4218"/>
</dbReference>
<gene>
    <name evidence="2" type="ORF">ACH5RR_015927</name>
</gene>
<evidence type="ECO:0000313" key="3">
    <source>
        <dbReference type="Proteomes" id="UP001630127"/>
    </source>
</evidence>
<sequence length="158" mass="18058">MCHMEKIFPPSCFDIMEHLPIHLAVEALMAGAVQFRWITSLHTQQLRYCATIPRVEKLRYTSSEFISEAITILAIGPNQCARSYKACIVNGFRFRTKTHESSKTTQNSGIMCKASTMSYASVKDKNPIPGKVTYSRVLTDIIKIYYANNMEYLLFRCD</sequence>
<keyword evidence="3" id="KW-1185">Reference proteome</keyword>
<dbReference type="Pfam" id="PF13960">
    <property type="entry name" value="DUF4218"/>
    <property type="match status" value="1"/>
</dbReference>
<dbReference type="EMBL" id="JBJUIK010000007">
    <property type="protein sequence ID" value="KAL3523093.1"/>
    <property type="molecule type" value="Genomic_DNA"/>
</dbReference>
<evidence type="ECO:0000259" key="1">
    <source>
        <dbReference type="Pfam" id="PF13960"/>
    </source>
</evidence>
<organism evidence="2 3">
    <name type="scientific">Cinchona calisaya</name>
    <dbReference type="NCBI Taxonomy" id="153742"/>
    <lineage>
        <taxon>Eukaryota</taxon>
        <taxon>Viridiplantae</taxon>
        <taxon>Streptophyta</taxon>
        <taxon>Embryophyta</taxon>
        <taxon>Tracheophyta</taxon>
        <taxon>Spermatophyta</taxon>
        <taxon>Magnoliopsida</taxon>
        <taxon>eudicotyledons</taxon>
        <taxon>Gunneridae</taxon>
        <taxon>Pentapetalae</taxon>
        <taxon>asterids</taxon>
        <taxon>lamiids</taxon>
        <taxon>Gentianales</taxon>
        <taxon>Rubiaceae</taxon>
        <taxon>Cinchonoideae</taxon>
        <taxon>Cinchoneae</taxon>
        <taxon>Cinchona</taxon>
    </lineage>
</organism>
<comment type="caution">
    <text evidence="2">The sequence shown here is derived from an EMBL/GenBank/DDBJ whole genome shotgun (WGS) entry which is preliminary data.</text>
</comment>
<protein>
    <recommendedName>
        <fullName evidence="1">DUF4218 domain-containing protein</fullName>
    </recommendedName>
</protein>
<dbReference type="PANTHER" id="PTHR48451:SF1">
    <property type="entry name" value="DUF4218 DOMAIN-CONTAINING PROTEIN"/>
    <property type="match status" value="1"/>
</dbReference>
<dbReference type="PANTHER" id="PTHR48451">
    <property type="entry name" value="DUF4218 DOMAIN-CONTAINING PROTEIN"/>
    <property type="match status" value="1"/>
</dbReference>
<dbReference type="AlphaFoldDB" id="A0ABD2ZUW7"/>
<reference evidence="2 3" key="1">
    <citation type="submission" date="2024-11" db="EMBL/GenBank/DDBJ databases">
        <title>A near-complete genome assembly of Cinchona calisaya.</title>
        <authorList>
            <person name="Lian D.C."/>
            <person name="Zhao X.W."/>
            <person name="Wei L."/>
        </authorList>
    </citation>
    <scope>NUCLEOTIDE SEQUENCE [LARGE SCALE GENOMIC DNA]</scope>
    <source>
        <tissue evidence="2">Nenye</tissue>
    </source>
</reference>
<proteinExistence type="predicted"/>